<dbReference type="PANTHER" id="PTHR34475:SF1">
    <property type="entry name" value="CYTOSKELETON PROTEIN RODZ"/>
    <property type="match status" value="1"/>
</dbReference>
<dbReference type="EMBL" id="AWXU01000095">
    <property type="protein sequence ID" value="KFN45250.1"/>
    <property type="molecule type" value="Genomic_DNA"/>
</dbReference>
<proteinExistence type="predicted"/>
<dbReference type="PANTHER" id="PTHR34475">
    <property type="match status" value="1"/>
</dbReference>
<dbReference type="Pfam" id="PF13413">
    <property type="entry name" value="HTH_25"/>
    <property type="match status" value="1"/>
</dbReference>
<dbReference type="eggNOG" id="COG1426">
    <property type="taxonomic scope" value="Bacteria"/>
</dbReference>
<sequence>MNAANPLQPALFQDPLGVQLRRAREKAGLRVEQVAAQLRLPSAVVEAMEREEWSRLGARIYLRSYLGSYLRLLGLPEHLLVQVESLQPEAPALAPMSSRSRMRHTVDVLLRNGVYLVMTAVLVVPVWLVARHYQTRADVRELTLDAGAPPAELMVAGAGAAAAAAAVEITDGPMRAPEIAAPVVRDEAPAANPVLASLAPFPGAAADTAALVLHFRGESWVDVVGANGERIERGLVGAGAERRYDAGRVARITLGNADAVDVRHAGREVDLAPFRSANVARFAVSSDGQPAPAAH</sequence>
<accession>A0A091BLQ1</accession>
<dbReference type="InterPro" id="IPR050400">
    <property type="entry name" value="Bact_Cytoskel_RodZ"/>
</dbReference>
<dbReference type="Proteomes" id="UP000029391">
    <property type="component" value="Unassembled WGS sequence"/>
</dbReference>
<keyword evidence="1" id="KW-0812">Transmembrane</keyword>
<keyword evidence="1" id="KW-1133">Transmembrane helix</keyword>
<evidence type="ECO:0000259" key="2">
    <source>
        <dbReference type="Pfam" id="PF13464"/>
    </source>
</evidence>
<evidence type="ECO:0000313" key="4">
    <source>
        <dbReference type="Proteomes" id="UP000029391"/>
    </source>
</evidence>
<name>A0A091BLQ1_9GAMM</name>
<dbReference type="AlphaFoldDB" id="A0A091BLQ1"/>
<dbReference type="RefSeq" id="WP_051239412.1">
    <property type="nucleotide sequence ID" value="NZ_AUFF01000001.1"/>
</dbReference>
<dbReference type="Gene3D" id="1.10.260.40">
    <property type="entry name" value="lambda repressor-like DNA-binding domains"/>
    <property type="match status" value="1"/>
</dbReference>
<dbReference type="STRING" id="1121013.GCA_000426365_00591"/>
<feature type="domain" description="Cytoskeleton protein RodZ-like C-terminal" evidence="2">
    <location>
        <begin position="212"/>
        <end position="282"/>
    </location>
</feature>
<dbReference type="GO" id="GO:0003677">
    <property type="term" value="F:DNA binding"/>
    <property type="evidence" value="ECO:0007669"/>
    <property type="project" value="InterPro"/>
</dbReference>
<evidence type="ECO:0000256" key="1">
    <source>
        <dbReference type="SAM" id="Phobius"/>
    </source>
</evidence>
<dbReference type="InterPro" id="IPR025194">
    <property type="entry name" value="RodZ-like_C"/>
</dbReference>
<comment type="caution">
    <text evidence="3">The sequence shown here is derived from an EMBL/GenBank/DDBJ whole genome shotgun (WGS) entry which is preliminary data.</text>
</comment>
<feature type="transmembrane region" description="Helical" evidence="1">
    <location>
        <begin position="108"/>
        <end position="130"/>
    </location>
</feature>
<dbReference type="InterPro" id="IPR010982">
    <property type="entry name" value="Lambda_DNA-bd_dom_sf"/>
</dbReference>
<dbReference type="Pfam" id="PF13464">
    <property type="entry name" value="RodZ_C"/>
    <property type="match status" value="1"/>
</dbReference>
<keyword evidence="4" id="KW-1185">Reference proteome</keyword>
<keyword evidence="1" id="KW-0472">Membrane</keyword>
<dbReference type="OrthoDB" id="9790252at2"/>
<reference evidence="3 4" key="1">
    <citation type="submission" date="2013-09" db="EMBL/GenBank/DDBJ databases">
        <title>Genome sequencing of Arenimonas composti.</title>
        <authorList>
            <person name="Chen F."/>
            <person name="Wang G."/>
        </authorList>
    </citation>
    <scope>NUCLEOTIDE SEQUENCE [LARGE SCALE GENOMIC DNA]</scope>
    <source>
        <strain evidence="3 4">TR7-09</strain>
    </source>
</reference>
<organism evidence="3 4">
    <name type="scientific">Arenimonas composti TR7-09 = DSM 18010</name>
    <dbReference type="NCBI Taxonomy" id="1121013"/>
    <lineage>
        <taxon>Bacteria</taxon>
        <taxon>Pseudomonadati</taxon>
        <taxon>Pseudomonadota</taxon>
        <taxon>Gammaproteobacteria</taxon>
        <taxon>Lysobacterales</taxon>
        <taxon>Lysobacteraceae</taxon>
        <taxon>Arenimonas</taxon>
    </lineage>
</organism>
<protein>
    <recommendedName>
        <fullName evidence="2">Cytoskeleton protein RodZ-like C-terminal domain-containing protein</fullName>
    </recommendedName>
</protein>
<gene>
    <name evidence="3" type="ORF">P873_02180</name>
</gene>
<evidence type="ECO:0000313" key="3">
    <source>
        <dbReference type="EMBL" id="KFN45250.1"/>
    </source>
</evidence>